<keyword evidence="7" id="KW-0445">Lipid transport</keyword>
<evidence type="ECO:0000256" key="3">
    <source>
        <dbReference type="ARBA" id="ARBA00011245"/>
    </source>
</evidence>
<accession>A0A1X2GEC6</accession>
<evidence type="ECO:0000259" key="9">
    <source>
        <dbReference type="SMART" id="SM00737"/>
    </source>
</evidence>
<reference evidence="10 11" key="1">
    <citation type="submission" date="2016-07" db="EMBL/GenBank/DDBJ databases">
        <title>Pervasive Adenine N6-methylation of Active Genes in Fungi.</title>
        <authorList>
            <consortium name="DOE Joint Genome Institute"/>
            <person name="Mondo S.J."/>
            <person name="Dannebaum R.O."/>
            <person name="Kuo R.C."/>
            <person name="Labutti K."/>
            <person name="Haridas S."/>
            <person name="Kuo A."/>
            <person name="Salamov A."/>
            <person name="Ahrendt S.R."/>
            <person name="Lipzen A."/>
            <person name="Sullivan W."/>
            <person name="Andreopoulos W.B."/>
            <person name="Clum A."/>
            <person name="Lindquist E."/>
            <person name="Daum C."/>
            <person name="Ramamoorthy G.K."/>
            <person name="Gryganskyi A."/>
            <person name="Culley D."/>
            <person name="Magnuson J.K."/>
            <person name="James T.Y."/>
            <person name="O'Malley M.A."/>
            <person name="Stajich J.E."/>
            <person name="Spatafora J.W."/>
            <person name="Visel A."/>
            <person name="Grigoriev I.V."/>
        </authorList>
    </citation>
    <scope>NUCLEOTIDE SEQUENCE [LARGE SCALE GENOMIC DNA]</scope>
    <source>
        <strain evidence="10 11">NRRL 3301</strain>
    </source>
</reference>
<dbReference type="AlphaFoldDB" id="A0A1X2GEC6"/>
<protein>
    <recommendedName>
        <fullName evidence="4">Phosphatidylglycerol/phosphatidylinositol transfer protein</fullName>
    </recommendedName>
</protein>
<dbReference type="GO" id="GO:0015918">
    <property type="term" value="P:sterol transport"/>
    <property type="evidence" value="ECO:0007669"/>
    <property type="project" value="InterPro"/>
</dbReference>
<evidence type="ECO:0000256" key="1">
    <source>
        <dbReference type="ARBA" id="ARBA00002053"/>
    </source>
</evidence>
<gene>
    <name evidence="10" type="ORF">DM01DRAFT_1323739</name>
</gene>
<organism evidence="10 11">
    <name type="scientific">Hesseltinella vesiculosa</name>
    <dbReference type="NCBI Taxonomy" id="101127"/>
    <lineage>
        <taxon>Eukaryota</taxon>
        <taxon>Fungi</taxon>
        <taxon>Fungi incertae sedis</taxon>
        <taxon>Mucoromycota</taxon>
        <taxon>Mucoromycotina</taxon>
        <taxon>Mucoromycetes</taxon>
        <taxon>Mucorales</taxon>
        <taxon>Cunninghamellaceae</taxon>
        <taxon>Hesseltinella</taxon>
    </lineage>
</organism>
<dbReference type="Proteomes" id="UP000242146">
    <property type="component" value="Unassembled WGS sequence"/>
</dbReference>
<comment type="subunit">
    <text evidence="3">Monomer.</text>
</comment>
<dbReference type="InterPro" id="IPR014756">
    <property type="entry name" value="Ig_E-set"/>
</dbReference>
<evidence type="ECO:0000256" key="2">
    <source>
        <dbReference type="ARBA" id="ARBA00006370"/>
    </source>
</evidence>
<dbReference type="InterPro" id="IPR039670">
    <property type="entry name" value="NPC2-like"/>
</dbReference>
<dbReference type="EMBL" id="MCGT01000019">
    <property type="protein sequence ID" value="ORX51887.1"/>
    <property type="molecule type" value="Genomic_DNA"/>
</dbReference>
<dbReference type="Pfam" id="PF02221">
    <property type="entry name" value="E1_DerP2_DerF2"/>
    <property type="match status" value="1"/>
</dbReference>
<evidence type="ECO:0000256" key="6">
    <source>
        <dbReference type="ARBA" id="ARBA00022729"/>
    </source>
</evidence>
<dbReference type="SUPFAM" id="SSF81296">
    <property type="entry name" value="E set domains"/>
    <property type="match status" value="1"/>
</dbReference>
<comment type="caution">
    <text evidence="10">The sequence shown here is derived from an EMBL/GenBank/DDBJ whole genome shotgun (WGS) entry which is preliminary data.</text>
</comment>
<feature type="domain" description="MD-2-related lipid-recognition" evidence="9">
    <location>
        <begin position="27"/>
        <end position="147"/>
    </location>
</feature>
<feature type="chain" id="PRO_5013049708" description="Phosphatidylglycerol/phosphatidylinositol transfer protein" evidence="8">
    <location>
        <begin position="18"/>
        <end position="150"/>
    </location>
</feature>
<comment type="similarity">
    <text evidence="2">Belongs to the NPC2 family.</text>
</comment>
<keyword evidence="5" id="KW-0813">Transport</keyword>
<evidence type="ECO:0000256" key="8">
    <source>
        <dbReference type="SAM" id="SignalP"/>
    </source>
</evidence>
<evidence type="ECO:0000313" key="11">
    <source>
        <dbReference type="Proteomes" id="UP000242146"/>
    </source>
</evidence>
<feature type="signal peptide" evidence="8">
    <location>
        <begin position="1"/>
        <end position="17"/>
    </location>
</feature>
<dbReference type="SMART" id="SM00737">
    <property type="entry name" value="ML"/>
    <property type="match status" value="1"/>
</dbReference>
<evidence type="ECO:0000313" key="10">
    <source>
        <dbReference type="EMBL" id="ORX51887.1"/>
    </source>
</evidence>
<name>A0A1X2GEC6_9FUNG</name>
<keyword evidence="6 8" id="KW-0732">Signal</keyword>
<sequence>MKFTLATVFALVAAANAGLVSRTAVTYSFCSTGATDPLKISSVDLSPYPAVPGNSITLSAVGTSTATVNSGASAVVTVSTGGFTLWSATYNVCTDLTINATCPIAPGTYSLSKTITVPSILPAGTYTMQVSAKNADGSELTCITAPLNVA</sequence>
<keyword evidence="11" id="KW-1185">Reference proteome</keyword>
<evidence type="ECO:0000256" key="5">
    <source>
        <dbReference type="ARBA" id="ARBA00022448"/>
    </source>
</evidence>
<dbReference type="PANTHER" id="PTHR11306">
    <property type="entry name" value="NIEMANN PICK TYPE C2 PROTEIN NPC2-RELATED"/>
    <property type="match status" value="1"/>
</dbReference>
<evidence type="ECO:0000256" key="7">
    <source>
        <dbReference type="ARBA" id="ARBA00023055"/>
    </source>
</evidence>
<comment type="function">
    <text evidence="1">Catalyzes the intermembrane transfer of phosphatidylglycerol and phosphatidylinositol.</text>
</comment>
<dbReference type="InterPro" id="IPR003172">
    <property type="entry name" value="ML_dom"/>
</dbReference>
<evidence type="ECO:0000256" key="4">
    <source>
        <dbReference type="ARBA" id="ARBA00016056"/>
    </source>
</evidence>
<dbReference type="OrthoDB" id="6409159at2759"/>
<dbReference type="PANTHER" id="PTHR11306:SF0">
    <property type="entry name" value="PHOSPHATIDYLGLYCEROL_PHOSPHATIDYLINOSITOL TRANSFER PROTEIN"/>
    <property type="match status" value="1"/>
</dbReference>
<dbReference type="Gene3D" id="2.70.220.10">
    <property type="entry name" value="Ganglioside GM2 activator"/>
    <property type="match status" value="1"/>
</dbReference>
<dbReference type="InterPro" id="IPR036846">
    <property type="entry name" value="GM2-AP_sf"/>
</dbReference>
<proteinExistence type="inferred from homology"/>
<dbReference type="GO" id="GO:0032934">
    <property type="term" value="F:sterol binding"/>
    <property type="evidence" value="ECO:0007669"/>
    <property type="project" value="InterPro"/>
</dbReference>